<keyword evidence="1" id="KW-0732">Signal</keyword>
<feature type="signal peptide" evidence="1">
    <location>
        <begin position="1"/>
        <end position="21"/>
    </location>
</feature>
<feature type="chain" id="PRO_5035427833" evidence="1">
    <location>
        <begin position="22"/>
        <end position="112"/>
    </location>
</feature>
<evidence type="ECO:0000313" key="2">
    <source>
        <dbReference type="Proteomes" id="UP000025227"/>
    </source>
</evidence>
<proteinExistence type="predicted"/>
<dbReference type="WBParaSite" id="HCON_00123310-00001">
    <property type="protein sequence ID" value="HCON_00123310-00001"/>
    <property type="gene ID" value="HCON_00123310"/>
</dbReference>
<dbReference type="Proteomes" id="UP000025227">
    <property type="component" value="Unplaced"/>
</dbReference>
<dbReference type="AlphaFoldDB" id="A0A7I5EBI8"/>
<evidence type="ECO:0000256" key="1">
    <source>
        <dbReference type="SAM" id="SignalP"/>
    </source>
</evidence>
<sequence length="112" mass="12487">MWARKSLVLVLSILQVHQSRSCTFTQKSSPDYSDGQVIYSNTSTSLYDCLRACYFNGSCYSVLFEKGQCTAFAVTNNSAYYDPHDHIGGQFYVLERASIPDPKLCAPVSPLL</sequence>
<name>A0A7I5EBI8_HAECO</name>
<keyword evidence="2" id="KW-1185">Reference proteome</keyword>
<organism evidence="2 3">
    <name type="scientific">Haemonchus contortus</name>
    <name type="common">Barber pole worm</name>
    <dbReference type="NCBI Taxonomy" id="6289"/>
    <lineage>
        <taxon>Eukaryota</taxon>
        <taxon>Metazoa</taxon>
        <taxon>Ecdysozoa</taxon>
        <taxon>Nematoda</taxon>
        <taxon>Chromadorea</taxon>
        <taxon>Rhabditida</taxon>
        <taxon>Rhabditina</taxon>
        <taxon>Rhabditomorpha</taxon>
        <taxon>Strongyloidea</taxon>
        <taxon>Trichostrongylidae</taxon>
        <taxon>Haemonchus</taxon>
    </lineage>
</organism>
<protein>
    <submittedName>
        <fullName evidence="3">Apple domain-containing protein</fullName>
    </submittedName>
</protein>
<reference evidence="3" key="1">
    <citation type="submission" date="2020-12" db="UniProtKB">
        <authorList>
            <consortium name="WormBaseParasite"/>
        </authorList>
    </citation>
    <scope>IDENTIFICATION</scope>
    <source>
        <strain evidence="3">MHco3</strain>
    </source>
</reference>
<accession>A0A7I5EBI8</accession>
<evidence type="ECO:0000313" key="3">
    <source>
        <dbReference type="WBParaSite" id="HCON_00123310-00001"/>
    </source>
</evidence>